<organism evidence="1 2">
    <name type="scientific">Candida glabrata</name>
    <name type="common">Yeast</name>
    <name type="synonym">Torulopsis glabrata</name>
    <dbReference type="NCBI Taxonomy" id="5478"/>
    <lineage>
        <taxon>Eukaryota</taxon>
        <taxon>Fungi</taxon>
        <taxon>Dikarya</taxon>
        <taxon>Ascomycota</taxon>
        <taxon>Saccharomycotina</taxon>
        <taxon>Saccharomycetes</taxon>
        <taxon>Saccharomycetales</taxon>
        <taxon>Saccharomycetaceae</taxon>
        <taxon>Nakaseomyces</taxon>
    </lineage>
</organism>
<sequence>MMNRFLQSSRLRFAIYNPSKVRSITTLSFNDLKDPKVFSKSEIKNIQSYWVDQGNPYAERSSSLLVNCSVSELSKYLSRFSHRSFLVRELYRRELIYNSQENPEICQELIRNITKNSPVKLETCNDILAFIVQDSIRTNDVVMAVRLFLLFHKLNPSKAVDGSIIQVLFSALAVKEPGDDSKSIRVCMNILNDLNNYDIDFKLKTGTVVRLIDKVLNLKDNILGKAFAEKFIESNFFRSLSNDGKLEVLYCMIENGYNNKNDSQVVINWFRAKKYCDQFSSLKVDIIHMLLKLANKENGYSYIGNDIIENLEPRYYCNSRLLLPEIIKFVTRTADLKKIQTLLNIIEQNISASNYNTVWLSKDNLCALLKMYLDFGDSQGVDNTLKHISDTYGRIEAINHEVLISHLLEEGGLSKVKKAISLLFSLEGNSFLICAPKLLSYLLQSDQLAHEAVVPNRHLLVNEIVEKAEIYDREYRTNFWDHLVELYFLKLLESGDSGNGDIRKSLLLAKLIFINSVNSKTSPTYNPFSETSPDMLVVRLKQANMVEVLKRIAQVSFRTGNEDILQWSCAQLFGEGFTTSEVIVGIVSSKIENGISNTPKTYEQFWNMIDNEMQAPRLYEILK</sequence>
<accession>A0A0W0DN00</accession>
<name>A0A0W0DN00_CANGB</name>
<evidence type="ECO:0000313" key="2">
    <source>
        <dbReference type="Proteomes" id="UP000054886"/>
    </source>
</evidence>
<gene>
    <name evidence="1" type="ORF">AO440_002608</name>
</gene>
<dbReference type="VEuPathDB" id="FungiDB:GVI51_I06105"/>
<proteinExistence type="predicted"/>
<dbReference type="VEuPathDB" id="FungiDB:GWK60_I01771"/>
<dbReference type="Proteomes" id="UP000054886">
    <property type="component" value="Unassembled WGS sequence"/>
</dbReference>
<dbReference type="VEuPathDB" id="FungiDB:B1J91_I06314g"/>
<dbReference type="AlphaFoldDB" id="A0A0W0DN00"/>
<dbReference type="EMBL" id="LLZZ01000113">
    <property type="protein sequence ID" value="KTB05434.1"/>
    <property type="molecule type" value="Genomic_DNA"/>
</dbReference>
<protein>
    <submittedName>
        <fullName evidence="1">Cytochrome B pre-mRNA-processing protein 1</fullName>
    </submittedName>
</protein>
<dbReference type="PhylomeDB" id="A0A0W0DN00"/>
<reference evidence="1 2" key="1">
    <citation type="submission" date="2015-10" db="EMBL/GenBank/DDBJ databases">
        <title>Draft genomes sequences of Candida glabrata isolates 1A, 1B, 2A, 2B, 3A and 3B.</title>
        <authorList>
            <person name="Haavelsrud O.E."/>
            <person name="Gaustad P."/>
        </authorList>
    </citation>
    <scope>NUCLEOTIDE SEQUENCE [LARGE SCALE GENOMIC DNA]</scope>
    <source>
        <strain evidence="1">910700640</strain>
    </source>
</reference>
<comment type="caution">
    <text evidence="1">The sequence shown here is derived from an EMBL/GenBank/DDBJ whole genome shotgun (WGS) entry which is preliminary data.</text>
</comment>
<dbReference type="OMA" id="MHLKFND"/>
<evidence type="ECO:0000313" key="1">
    <source>
        <dbReference type="EMBL" id="KTB05434.1"/>
    </source>
</evidence>
<dbReference type="VEuPathDB" id="FungiDB:CAGL0I06314g"/>